<keyword evidence="1" id="KW-0663">Pyridoxal phosphate</keyword>
<dbReference type="AlphaFoldDB" id="A0A6P2C3I5"/>
<dbReference type="InterPro" id="IPR022643">
    <property type="entry name" value="De-COase2_C"/>
</dbReference>
<keyword evidence="5" id="KW-1185">Reference proteome</keyword>
<name>A0A6P2C3I5_9ACTN</name>
<feature type="domain" description="Orn/DAP/Arg decarboxylase 2 C-terminal" evidence="3">
    <location>
        <begin position="86"/>
        <end position="126"/>
    </location>
</feature>
<protein>
    <recommendedName>
        <fullName evidence="3">Orn/DAP/Arg decarboxylase 2 C-terminal domain-containing protein</fullName>
    </recommendedName>
</protein>
<proteinExistence type="predicted"/>
<gene>
    <name evidence="4" type="ORF">EAS64_00375</name>
</gene>
<sequence>MAVRRRQRDRAGEDRQLRSRSAVLLRVDIRAGGAVGDQGKFGVQPGKAVELARLAGSLGLNPYGLAFHVGSGRQLAFPVTIPGADSRPLVACMLTGPSCDSQDTIMDEVWLPVPRAGDLVLIGNAGAYTKCYSGRSAFNGYPAPVLKLVKRAPSAPPATRMPAASALAA</sequence>
<evidence type="ECO:0000313" key="4">
    <source>
        <dbReference type="EMBL" id="TVZ05969.1"/>
    </source>
</evidence>
<dbReference type="GO" id="GO:0004586">
    <property type="term" value="F:ornithine decarboxylase activity"/>
    <property type="evidence" value="ECO:0007669"/>
    <property type="project" value="TreeGrafter"/>
</dbReference>
<dbReference type="InterPro" id="IPR002433">
    <property type="entry name" value="Orn_de-COase"/>
</dbReference>
<dbReference type="Gene3D" id="3.20.20.10">
    <property type="entry name" value="Alanine racemase"/>
    <property type="match status" value="1"/>
</dbReference>
<organism evidence="4 5">
    <name type="scientific">Trebonia kvetii</name>
    <dbReference type="NCBI Taxonomy" id="2480626"/>
    <lineage>
        <taxon>Bacteria</taxon>
        <taxon>Bacillati</taxon>
        <taxon>Actinomycetota</taxon>
        <taxon>Actinomycetes</taxon>
        <taxon>Streptosporangiales</taxon>
        <taxon>Treboniaceae</taxon>
        <taxon>Trebonia</taxon>
    </lineage>
</organism>
<dbReference type="Pfam" id="PF00278">
    <property type="entry name" value="Orn_DAP_Arg_deC"/>
    <property type="match status" value="1"/>
</dbReference>
<dbReference type="PANTHER" id="PTHR11482">
    <property type="entry name" value="ARGININE/DIAMINOPIMELATE/ORNITHINE DECARBOXYLASE"/>
    <property type="match status" value="1"/>
</dbReference>
<dbReference type="EMBL" id="RPFW01000001">
    <property type="protein sequence ID" value="TVZ05969.1"/>
    <property type="molecule type" value="Genomic_DNA"/>
</dbReference>
<dbReference type="SUPFAM" id="SSF51419">
    <property type="entry name" value="PLP-binding barrel"/>
    <property type="match status" value="1"/>
</dbReference>
<evidence type="ECO:0000256" key="2">
    <source>
        <dbReference type="ARBA" id="ARBA00023239"/>
    </source>
</evidence>
<dbReference type="Gene3D" id="2.40.37.10">
    <property type="entry name" value="Lyase, Ornithine Decarboxylase, Chain A, domain 1"/>
    <property type="match status" value="1"/>
</dbReference>
<keyword evidence="2" id="KW-0456">Lyase</keyword>
<dbReference type="SUPFAM" id="SSF50621">
    <property type="entry name" value="Alanine racemase C-terminal domain-like"/>
    <property type="match status" value="1"/>
</dbReference>
<dbReference type="OrthoDB" id="9802241at2"/>
<evidence type="ECO:0000256" key="1">
    <source>
        <dbReference type="ARBA" id="ARBA00022898"/>
    </source>
</evidence>
<evidence type="ECO:0000313" key="5">
    <source>
        <dbReference type="Proteomes" id="UP000460272"/>
    </source>
</evidence>
<dbReference type="InterPro" id="IPR009006">
    <property type="entry name" value="Ala_racemase/Decarboxylase_C"/>
</dbReference>
<evidence type="ECO:0000259" key="3">
    <source>
        <dbReference type="Pfam" id="PF00278"/>
    </source>
</evidence>
<dbReference type="GO" id="GO:0005737">
    <property type="term" value="C:cytoplasm"/>
    <property type="evidence" value="ECO:0007669"/>
    <property type="project" value="TreeGrafter"/>
</dbReference>
<dbReference type="PANTHER" id="PTHR11482:SF6">
    <property type="entry name" value="ORNITHINE DECARBOXYLASE 1-RELATED"/>
    <property type="match status" value="1"/>
</dbReference>
<reference evidence="4 5" key="1">
    <citation type="submission" date="2018-11" db="EMBL/GenBank/DDBJ databases">
        <title>Trebonia kvetii gen.nov., sp.nov., a novel acidophilic actinobacterium, and proposal of the new actinobacterial family Treboniaceae fam. nov.</title>
        <authorList>
            <person name="Rapoport D."/>
            <person name="Sagova-Mareckova M."/>
            <person name="Sedlacek I."/>
            <person name="Provaznik J."/>
            <person name="Kralova S."/>
            <person name="Pavlinic D."/>
            <person name="Benes V."/>
            <person name="Kopecky J."/>
        </authorList>
    </citation>
    <scope>NUCLEOTIDE SEQUENCE [LARGE SCALE GENOMIC DNA]</scope>
    <source>
        <strain evidence="4 5">15Tr583</strain>
    </source>
</reference>
<comment type="caution">
    <text evidence="4">The sequence shown here is derived from an EMBL/GenBank/DDBJ whole genome shotgun (WGS) entry which is preliminary data.</text>
</comment>
<accession>A0A6P2C3I5</accession>
<dbReference type="InterPro" id="IPR029066">
    <property type="entry name" value="PLP-binding_barrel"/>
</dbReference>
<dbReference type="Proteomes" id="UP000460272">
    <property type="component" value="Unassembled WGS sequence"/>
</dbReference>
<dbReference type="GO" id="GO:0033387">
    <property type="term" value="P:putrescine biosynthetic process from arginine, via ornithine"/>
    <property type="evidence" value="ECO:0007669"/>
    <property type="project" value="TreeGrafter"/>
</dbReference>